<proteinExistence type="predicted"/>
<gene>
    <name evidence="1" type="ORF">ALQ30_00106</name>
</gene>
<name>A0A3M4B1F1_9PSED</name>
<comment type="caution">
    <text evidence="1">The sequence shown here is derived from an EMBL/GenBank/DDBJ whole genome shotgun (WGS) entry which is preliminary data.</text>
</comment>
<dbReference type="AlphaFoldDB" id="A0A3M4B1F1"/>
<dbReference type="EMBL" id="RBQE01000107">
    <property type="protein sequence ID" value="RMP12420.1"/>
    <property type="molecule type" value="Genomic_DNA"/>
</dbReference>
<evidence type="ECO:0000313" key="1">
    <source>
        <dbReference type="EMBL" id="RMP12420.1"/>
    </source>
</evidence>
<protein>
    <submittedName>
        <fullName evidence="1">Uncharacterized protein</fullName>
    </submittedName>
</protein>
<evidence type="ECO:0000313" key="2">
    <source>
        <dbReference type="Proteomes" id="UP000281604"/>
    </source>
</evidence>
<sequence>MNINGIPNQANTLQQTALIPGTKNGDPTEDAGLEKAIASEAKKTEENVFYEYQKEPWLLESINEHITNRLDYVAHKKIVDVLELALINVTYDSFRKDLQETHPDIASKKFGFTLNESASIKIIDYDNSLTENDTSVLTHAINGFREFKEQIQQHAKTVMTLVDHDHETFGGRYKLDISNFQDVIDYGRIMSTSVQKMQDEWIQQVQSNAESEIFPIFLWRYEKSVWRDKRLARLS</sequence>
<dbReference type="Proteomes" id="UP000281604">
    <property type="component" value="Unassembled WGS sequence"/>
</dbReference>
<organism evidence="1 2">
    <name type="scientific">Pseudomonas syringae pv. persicae</name>
    <dbReference type="NCBI Taxonomy" id="237306"/>
    <lineage>
        <taxon>Bacteria</taxon>
        <taxon>Pseudomonadati</taxon>
        <taxon>Pseudomonadota</taxon>
        <taxon>Gammaproteobacteria</taxon>
        <taxon>Pseudomonadales</taxon>
        <taxon>Pseudomonadaceae</taxon>
        <taxon>Pseudomonas</taxon>
    </lineage>
</organism>
<accession>A0A3M4B1F1</accession>
<reference evidence="1 2" key="1">
    <citation type="submission" date="2018-08" db="EMBL/GenBank/DDBJ databases">
        <title>Recombination of ecologically and evolutionarily significant loci maintains genetic cohesion in the Pseudomonas syringae species complex.</title>
        <authorList>
            <person name="Dillon M."/>
            <person name="Thakur S."/>
            <person name="Almeida R.N.D."/>
            <person name="Weir B.S."/>
            <person name="Guttman D.S."/>
        </authorList>
    </citation>
    <scope>NUCLEOTIDE SEQUENCE [LARGE SCALE GENOMIC DNA]</scope>
    <source>
        <strain evidence="1 2">ICMP 3706</strain>
    </source>
</reference>